<name>A0A4Z2EPP4_9TELE</name>
<evidence type="ECO:0000313" key="1">
    <source>
        <dbReference type="EMBL" id="TNN30876.1"/>
    </source>
</evidence>
<dbReference type="Proteomes" id="UP000314294">
    <property type="component" value="Unassembled WGS sequence"/>
</dbReference>
<proteinExistence type="predicted"/>
<dbReference type="AlphaFoldDB" id="A0A4Z2EPP4"/>
<keyword evidence="2" id="KW-1185">Reference proteome</keyword>
<evidence type="ECO:0000313" key="2">
    <source>
        <dbReference type="Proteomes" id="UP000314294"/>
    </source>
</evidence>
<protein>
    <submittedName>
        <fullName evidence="1">Uncharacterized protein</fullName>
    </submittedName>
</protein>
<organism evidence="1 2">
    <name type="scientific">Liparis tanakae</name>
    <name type="common">Tanaka's snailfish</name>
    <dbReference type="NCBI Taxonomy" id="230148"/>
    <lineage>
        <taxon>Eukaryota</taxon>
        <taxon>Metazoa</taxon>
        <taxon>Chordata</taxon>
        <taxon>Craniata</taxon>
        <taxon>Vertebrata</taxon>
        <taxon>Euteleostomi</taxon>
        <taxon>Actinopterygii</taxon>
        <taxon>Neopterygii</taxon>
        <taxon>Teleostei</taxon>
        <taxon>Neoteleostei</taxon>
        <taxon>Acanthomorphata</taxon>
        <taxon>Eupercaria</taxon>
        <taxon>Perciformes</taxon>
        <taxon>Cottioidei</taxon>
        <taxon>Cottales</taxon>
        <taxon>Liparidae</taxon>
        <taxon>Liparis</taxon>
    </lineage>
</organism>
<reference evidence="1 2" key="1">
    <citation type="submission" date="2019-03" db="EMBL/GenBank/DDBJ databases">
        <title>First draft genome of Liparis tanakae, snailfish: a comprehensive survey of snailfish specific genes.</title>
        <authorList>
            <person name="Kim W."/>
            <person name="Song I."/>
            <person name="Jeong J.-H."/>
            <person name="Kim D."/>
            <person name="Kim S."/>
            <person name="Ryu S."/>
            <person name="Song J.Y."/>
            <person name="Lee S.K."/>
        </authorList>
    </citation>
    <scope>NUCLEOTIDE SEQUENCE [LARGE SCALE GENOMIC DNA]</scope>
    <source>
        <tissue evidence="1">Muscle</tissue>
    </source>
</reference>
<sequence length="203" mass="22372">MAISLCFLSPIECPVVLVRFCTLRRLHKVLQPRRGVHPALDGRRGPVGVPKRKPVLHALATGGGLAEVEHGFQLLAVEAAVTKGLGLRLLAEAAGQEVQEVEEVRWPPLWGDVDRQLEHQPQWWGEQLLVGPGSGSRLAKSCPSRTTVSRSATATPTRHRASFSTCWYPEGRRTIHREALRTEGKDKGQRITYLLRGGDLEVG</sequence>
<dbReference type="EMBL" id="SRLO01004029">
    <property type="protein sequence ID" value="TNN30876.1"/>
    <property type="molecule type" value="Genomic_DNA"/>
</dbReference>
<gene>
    <name evidence="1" type="ORF">EYF80_058971</name>
</gene>
<accession>A0A4Z2EPP4</accession>
<comment type="caution">
    <text evidence="1">The sequence shown here is derived from an EMBL/GenBank/DDBJ whole genome shotgun (WGS) entry which is preliminary data.</text>
</comment>